<dbReference type="GO" id="GO:0005737">
    <property type="term" value="C:cytoplasm"/>
    <property type="evidence" value="ECO:0007669"/>
    <property type="project" value="TreeGrafter"/>
</dbReference>
<dbReference type="GO" id="GO:0009378">
    <property type="term" value="F:four-way junction helicase activity"/>
    <property type="evidence" value="ECO:0007669"/>
    <property type="project" value="TreeGrafter"/>
</dbReference>
<dbReference type="GO" id="GO:0043138">
    <property type="term" value="F:3'-5' DNA helicase activity"/>
    <property type="evidence" value="ECO:0007669"/>
    <property type="project" value="UniProtKB-EC"/>
</dbReference>
<dbReference type="EMBL" id="JMSE01001098">
    <property type="protein sequence ID" value="KDN64750.1"/>
    <property type="molecule type" value="Genomic_DNA"/>
</dbReference>
<evidence type="ECO:0000256" key="3">
    <source>
        <dbReference type="ARBA" id="ARBA00022840"/>
    </source>
</evidence>
<dbReference type="GO" id="GO:0005524">
    <property type="term" value="F:ATP binding"/>
    <property type="evidence" value="ECO:0007669"/>
    <property type="project" value="UniProtKB-KW"/>
</dbReference>
<dbReference type="Pfam" id="PF00270">
    <property type="entry name" value="DEAD"/>
    <property type="match status" value="1"/>
</dbReference>
<feature type="domain" description="Helicase ATP-binding" evidence="7">
    <location>
        <begin position="605"/>
        <end position="765"/>
    </location>
</feature>
<comment type="catalytic activity">
    <reaction evidence="4">
        <text>Couples ATP hydrolysis with the unwinding of duplex DNA by translocating in the 3'-5' direction.</text>
        <dbReference type="EC" id="5.6.2.4"/>
    </reaction>
</comment>
<comment type="similarity">
    <text evidence="1">Belongs to the helicase family. RecQ subfamily.</text>
</comment>
<dbReference type="HOGENOM" id="CLU_001104_6_0_1"/>
<dbReference type="STRING" id="1173701.A0A066XFH7"/>
<organism evidence="8 9">
    <name type="scientific">Colletotrichum sublineola</name>
    <name type="common">Sorghum anthracnose fungus</name>
    <dbReference type="NCBI Taxonomy" id="1173701"/>
    <lineage>
        <taxon>Eukaryota</taxon>
        <taxon>Fungi</taxon>
        <taxon>Dikarya</taxon>
        <taxon>Ascomycota</taxon>
        <taxon>Pezizomycotina</taxon>
        <taxon>Sordariomycetes</taxon>
        <taxon>Hypocreomycetidae</taxon>
        <taxon>Glomerellales</taxon>
        <taxon>Glomerellaceae</taxon>
        <taxon>Colletotrichum</taxon>
        <taxon>Colletotrichum graminicola species complex</taxon>
    </lineage>
</organism>
<evidence type="ECO:0000256" key="5">
    <source>
        <dbReference type="ARBA" id="ARBA00034808"/>
    </source>
</evidence>
<comment type="caution">
    <text evidence="8">The sequence shown here is derived from an EMBL/GenBank/DDBJ whole genome shotgun (WGS) entry which is preliminary data.</text>
</comment>
<protein>
    <recommendedName>
        <fullName evidence="5">DNA 3'-5' helicase</fullName>
        <ecNumber evidence="5">5.6.2.4</ecNumber>
    </recommendedName>
</protein>
<dbReference type="GO" id="GO:0000724">
    <property type="term" value="P:double-strand break repair via homologous recombination"/>
    <property type="evidence" value="ECO:0007669"/>
    <property type="project" value="TreeGrafter"/>
</dbReference>
<dbReference type="GO" id="GO:0003676">
    <property type="term" value="F:nucleic acid binding"/>
    <property type="evidence" value="ECO:0007669"/>
    <property type="project" value="InterPro"/>
</dbReference>
<dbReference type="PANTHER" id="PTHR13710:SF154">
    <property type="entry name" value="RECQ HELICASE, PUTATIVE (AFU_ORTHOLOGUE AFUA_6G14720)-RELATED"/>
    <property type="match status" value="1"/>
</dbReference>
<evidence type="ECO:0000259" key="7">
    <source>
        <dbReference type="PROSITE" id="PS51192"/>
    </source>
</evidence>
<dbReference type="Gene3D" id="3.40.50.300">
    <property type="entry name" value="P-loop containing nucleotide triphosphate hydrolases"/>
    <property type="match status" value="2"/>
</dbReference>
<evidence type="ECO:0000256" key="6">
    <source>
        <dbReference type="SAM" id="MobiDB-lite"/>
    </source>
</evidence>
<feature type="region of interest" description="Disordered" evidence="6">
    <location>
        <begin position="908"/>
        <end position="985"/>
    </location>
</feature>
<dbReference type="SMART" id="SM00487">
    <property type="entry name" value="DEXDc"/>
    <property type="match status" value="1"/>
</dbReference>
<keyword evidence="3" id="KW-0067">ATP-binding</keyword>
<dbReference type="OrthoDB" id="4845639at2759"/>
<evidence type="ECO:0000313" key="9">
    <source>
        <dbReference type="Proteomes" id="UP000027238"/>
    </source>
</evidence>
<gene>
    <name evidence="8" type="ORF">CSUB01_11123</name>
</gene>
<accession>A0A066XFH7</accession>
<dbReference type="Pfam" id="PF00271">
    <property type="entry name" value="Helicase_C"/>
    <property type="match status" value="1"/>
</dbReference>
<evidence type="ECO:0000256" key="1">
    <source>
        <dbReference type="ARBA" id="ARBA00005446"/>
    </source>
</evidence>
<dbReference type="PANTHER" id="PTHR13710">
    <property type="entry name" value="DNA HELICASE RECQ FAMILY MEMBER"/>
    <property type="match status" value="1"/>
</dbReference>
<dbReference type="eggNOG" id="KOG0351">
    <property type="taxonomic scope" value="Eukaryota"/>
</dbReference>
<dbReference type="InterPro" id="IPR014001">
    <property type="entry name" value="Helicase_ATP-bd"/>
</dbReference>
<dbReference type="InterPro" id="IPR027417">
    <property type="entry name" value="P-loop_NTPase"/>
</dbReference>
<dbReference type="Proteomes" id="UP000027238">
    <property type="component" value="Unassembled WGS sequence"/>
</dbReference>
<dbReference type="InterPro" id="IPR011545">
    <property type="entry name" value="DEAD/DEAH_box_helicase_dom"/>
</dbReference>
<dbReference type="GO" id="GO:0005694">
    <property type="term" value="C:chromosome"/>
    <property type="evidence" value="ECO:0007669"/>
    <property type="project" value="TreeGrafter"/>
</dbReference>
<evidence type="ECO:0000313" key="8">
    <source>
        <dbReference type="EMBL" id="KDN64750.1"/>
    </source>
</evidence>
<evidence type="ECO:0000256" key="2">
    <source>
        <dbReference type="ARBA" id="ARBA00022741"/>
    </source>
</evidence>
<dbReference type="InterPro" id="IPR001650">
    <property type="entry name" value="Helicase_C-like"/>
</dbReference>
<proteinExistence type="inferred from homology"/>
<keyword evidence="2" id="KW-0547">Nucleotide-binding</keyword>
<evidence type="ECO:0000256" key="4">
    <source>
        <dbReference type="ARBA" id="ARBA00034617"/>
    </source>
</evidence>
<dbReference type="PROSITE" id="PS51192">
    <property type="entry name" value="HELICASE_ATP_BIND_1"/>
    <property type="match status" value="1"/>
</dbReference>
<name>A0A066XFH7_COLSU</name>
<dbReference type="SUPFAM" id="SSF52540">
    <property type="entry name" value="P-loop containing nucleoside triphosphate hydrolases"/>
    <property type="match status" value="1"/>
</dbReference>
<dbReference type="EC" id="5.6.2.4" evidence="5"/>
<dbReference type="AlphaFoldDB" id="A0A066XFH7"/>
<keyword evidence="9" id="KW-1185">Reference proteome</keyword>
<sequence>MPSDTERAAVKLLVRVLNHPLRKGDYENVLISALAVMGIDEDGGWVKVTDYTTVYSAIIKVSRMLVVYQSAIERKDAVTERAKEVGVEAAEDEVPSIFRYVRVKVQKFMTRTSGAPDAEPTPMDWILEMRTMGLKIQYDTLIPGHVDWTKDEISFRRARFSMGQLLDIMHGLVQEAREILAELTMVGEGEGGGEKLRGALPTILWASIEDDHSEKRPGYSFLRDDRNVWTQKGEGWVFRQIGVSPRLARRWGVDGSRAEDARPGVFHPAARRAYEHAFGQFRERLWLLMHMLGGQPGRATELAGIRHSNTVNGGVRNVFAHEGSMCFVTAYHKGFRSTGQAKVIYRYLPQEVGELLVWYLWLVLPFWQEVQGTVSGSGGYSAYLWADEILAGARGGQDREMDQLGGLGLDGGGEEDEAAAWTWKEERVWTTDRSRRIIQQCSSRLLGSQLNVSMWRHIAIAIANRYLNEAFGRPGEGGPDEDEEADDINDSVWDLQAGHSTRLAGLIYSRLLMQFGSGSAAKQQQFRRVSQQWHRFFDFGAEDREAAAGWKIGVKREAEPYDGVRMEARLRRQARLRQVDLGGQLRQMTGQPGATFRGNQAQAVQAIIEGHSPVVQIMGTGGGKSVSFMLPAFCSPDGVTIVVTPLVSLRTDLDVRCAKAGISSSAWSSRKAPQTAAIIFVTPESVVSKGFRDFVSRLQARQALDRVVINKCYVVLEGSATFRPKLQEIGAAVREFRVQTVCLTATLAPGDEAAFFYSMRFDPRRVLTFRSRTTQKNIWCSVVEAQGHGKGGEDAVEAKVCEVAVAWFEKVLWEKATGKAIIYADSIERLERLGEKLGCPTFFSSVDSTEGKAARLETWRQSSGSEGVIVATNALGLGIDVPDVRVVFHAGMPRMLRHFRKGERHGWAGRSAERFGSGGAAGRERGPAGRSSNGGVCGGRRVPAGGARPDHGREDGPAPLRGRRGGMRLSPGGAQAAECSQAERQRRFDRWQLEREPMQEGGEANRFLQQLHQVQNSCVLCHGDKEHDNGEHVFSECPRKASGQWGRVQKGIRLIETEMFTKRRFEPFSGCFHCGLPQGICERWEAEAGDRGQFSAGSGHCQFSLTLVAMFVAGMTRLPEAVGKQMVKDAMDQEGCAHEDDEAMAEEALYRWLGGRIRWAGIEASRLCRVTALIWDRAIGEEWVF</sequence>
<reference evidence="9" key="1">
    <citation type="journal article" date="2014" name="Genome Announc.">
        <title>Draft genome sequence of Colletotrichum sublineola, a destructive pathogen of cultivated sorghum.</title>
        <authorList>
            <person name="Baroncelli R."/>
            <person name="Sanz-Martin J.M."/>
            <person name="Rech G.E."/>
            <person name="Sukno S.A."/>
            <person name="Thon M.R."/>
        </authorList>
    </citation>
    <scope>NUCLEOTIDE SEQUENCE [LARGE SCALE GENOMIC DNA]</scope>
    <source>
        <strain evidence="9">TX430BB</strain>
    </source>
</reference>
<dbReference type="OMA" id="HISEEWH"/>